<proteinExistence type="inferred from homology"/>
<dbReference type="PRINTS" id="PR00081">
    <property type="entry name" value="GDHRDH"/>
</dbReference>
<dbReference type="EMBL" id="NOXV01000301">
    <property type="protein sequence ID" value="OYQ33172.1"/>
    <property type="molecule type" value="Genomic_DNA"/>
</dbReference>
<reference evidence="4 5" key="1">
    <citation type="submission" date="2017-07" db="EMBL/GenBank/DDBJ databases">
        <title>Flavobacterium cyanobacteriorum sp. nov., isolated from cyanobacterial aggregates in a eutrophic lake.</title>
        <authorList>
            <person name="Cai H."/>
        </authorList>
    </citation>
    <scope>NUCLEOTIDE SEQUENCE [LARGE SCALE GENOMIC DNA]</scope>
    <source>
        <strain evidence="4 5">TH021</strain>
    </source>
</reference>
<dbReference type="OrthoDB" id="597477at2"/>
<dbReference type="PANTHER" id="PTHR43115:SF4">
    <property type="entry name" value="DEHYDROGENASE_REDUCTASE SDR FAMILY MEMBER 11"/>
    <property type="match status" value="1"/>
</dbReference>
<dbReference type="Pfam" id="PF00106">
    <property type="entry name" value="adh_short"/>
    <property type="match status" value="1"/>
</dbReference>
<feature type="domain" description="Ketoreductase" evidence="3">
    <location>
        <begin position="7"/>
        <end position="182"/>
    </location>
</feature>
<gene>
    <name evidence="4" type="ORF">CHU92_13625</name>
</gene>
<evidence type="ECO:0000313" key="5">
    <source>
        <dbReference type="Proteomes" id="UP000216605"/>
    </source>
</evidence>
<dbReference type="InterPro" id="IPR020904">
    <property type="entry name" value="Sc_DH/Rdtase_CS"/>
</dbReference>
<dbReference type="PROSITE" id="PS00061">
    <property type="entry name" value="ADH_SHORT"/>
    <property type="match status" value="1"/>
</dbReference>
<evidence type="ECO:0000313" key="4">
    <source>
        <dbReference type="EMBL" id="OYQ33172.1"/>
    </source>
</evidence>
<dbReference type="AlphaFoldDB" id="A0A255YVE2"/>
<dbReference type="PANTHER" id="PTHR43115">
    <property type="entry name" value="DEHYDROGENASE/REDUCTASE SDR FAMILY MEMBER 11"/>
    <property type="match status" value="1"/>
</dbReference>
<organism evidence="4 5">
    <name type="scientific">Flavobacterium cyanobacteriorum</name>
    <dbReference type="NCBI Taxonomy" id="2022802"/>
    <lineage>
        <taxon>Bacteria</taxon>
        <taxon>Pseudomonadati</taxon>
        <taxon>Bacteroidota</taxon>
        <taxon>Flavobacteriia</taxon>
        <taxon>Flavobacteriales</taxon>
        <taxon>Flavobacteriaceae</taxon>
        <taxon>Flavobacterium</taxon>
    </lineage>
</organism>
<dbReference type="InterPro" id="IPR002347">
    <property type="entry name" value="SDR_fam"/>
</dbReference>
<keyword evidence="5" id="KW-1185">Reference proteome</keyword>
<sequence>MASSSSHLALVTGGSGGIGNAIARKFALEDYKVVIADIVPPAVSRHNIEYFGCDVRDADAVNGLFAGVLKSYGRLPDTLVLSAGRGIHERLTEGDPEKWHEVIDLNVMGVLRCIRAFVPPMEEQGEGEVVIISSVAATKAYAYGGIYGASKAAVEMIAETLRLETLPGVRVTIVAPGVVDTEFFKNEVSGNKSVKDIGVGSLSAEDIAEDVFYAISKKKGTGINKIITRPAAQDF</sequence>
<dbReference type="RefSeq" id="WP_094416483.1">
    <property type="nucleotide sequence ID" value="NZ_NOXV01000301.1"/>
</dbReference>
<dbReference type="Proteomes" id="UP000216605">
    <property type="component" value="Unassembled WGS sequence"/>
</dbReference>
<dbReference type="GO" id="GO:0016491">
    <property type="term" value="F:oxidoreductase activity"/>
    <property type="evidence" value="ECO:0007669"/>
    <property type="project" value="UniProtKB-KW"/>
</dbReference>
<comment type="caution">
    <text evidence="4">The sequence shown here is derived from an EMBL/GenBank/DDBJ whole genome shotgun (WGS) entry which is preliminary data.</text>
</comment>
<accession>A0A255YVE2</accession>
<name>A0A255YVE2_9FLAO</name>
<dbReference type="InterPro" id="IPR057326">
    <property type="entry name" value="KR_dom"/>
</dbReference>
<protein>
    <recommendedName>
        <fullName evidence="3">Ketoreductase domain-containing protein</fullName>
    </recommendedName>
</protein>
<keyword evidence="2" id="KW-0560">Oxidoreductase</keyword>
<evidence type="ECO:0000259" key="3">
    <source>
        <dbReference type="SMART" id="SM00822"/>
    </source>
</evidence>
<dbReference type="Gene3D" id="3.40.50.720">
    <property type="entry name" value="NAD(P)-binding Rossmann-like Domain"/>
    <property type="match status" value="1"/>
</dbReference>
<dbReference type="InterPro" id="IPR036291">
    <property type="entry name" value="NAD(P)-bd_dom_sf"/>
</dbReference>
<evidence type="ECO:0000256" key="2">
    <source>
        <dbReference type="ARBA" id="ARBA00023002"/>
    </source>
</evidence>
<dbReference type="CDD" id="cd05233">
    <property type="entry name" value="SDR_c"/>
    <property type="match status" value="1"/>
</dbReference>
<dbReference type="SUPFAM" id="SSF51735">
    <property type="entry name" value="NAD(P)-binding Rossmann-fold domains"/>
    <property type="match status" value="1"/>
</dbReference>
<comment type="similarity">
    <text evidence="1">Belongs to the short-chain dehydrogenases/reductases (SDR) family.</text>
</comment>
<dbReference type="SMART" id="SM00822">
    <property type="entry name" value="PKS_KR"/>
    <property type="match status" value="1"/>
</dbReference>
<evidence type="ECO:0000256" key="1">
    <source>
        <dbReference type="ARBA" id="ARBA00006484"/>
    </source>
</evidence>